<name>A0A6M3LBM7_9ZZZZ</name>
<accession>A0A6M3LBM7</accession>
<sequence>MVADADEVIETGQYGALKLQKYKGTWEVVACRKGGGTDGVWYEQWAYPQIYRNKEKTPMDKAFPQKIVLGDDRKAREVLTRLLTMLQREKPPY</sequence>
<protein>
    <submittedName>
        <fullName evidence="1">Uncharacterized protein</fullName>
    </submittedName>
</protein>
<dbReference type="AlphaFoldDB" id="A0A6M3LBM7"/>
<evidence type="ECO:0000313" key="1">
    <source>
        <dbReference type="EMBL" id="QJA92396.1"/>
    </source>
</evidence>
<dbReference type="EMBL" id="MT143063">
    <property type="protein sequence ID" value="QJA92396.1"/>
    <property type="molecule type" value="Genomic_DNA"/>
</dbReference>
<proteinExistence type="predicted"/>
<reference evidence="1" key="1">
    <citation type="submission" date="2020-03" db="EMBL/GenBank/DDBJ databases">
        <title>The deep terrestrial virosphere.</title>
        <authorList>
            <person name="Holmfeldt K."/>
            <person name="Nilsson E."/>
            <person name="Simone D."/>
            <person name="Lopez-Fernandez M."/>
            <person name="Wu X."/>
            <person name="de Brujin I."/>
            <person name="Lundin D."/>
            <person name="Andersson A."/>
            <person name="Bertilsson S."/>
            <person name="Dopson M."/>
        </authorList>
    </citation>
    <scope>NUCLEOTIDE SEQUENCE</scope>
    <source>
        <strain evidence="1">MM415B04698</strain>
    </source>
</reference>
<gene>
    <name evidence="1" type="ORF">MM415B04698_0009</name>
</gene>
<organism evidence="1">
    <name type="scientific">viral metagenome</name>
    <dbReference type="NCBI Taxonomy" id="1070528"/>
    <lineage>
        <taxon>unclassified sequences</taxon>
        <taxon>metagenomes</taxon>
        <taxon>organismal metagenomes</taxon>
    </lineage>
</organism>